<sequence>MAPNLRLFYWPTSSASQKALMALDEKQLDFKRTIVNITEGEQNQSWYLKVNPAGLVPVLQIGESFISESDVIVEAVDKLKNGPQLVPDPSTAEGNLVQYWRQKFSEINIFLVTFGTITNPELVCEKLELPPVYSITKEGWVKKSDAAIKRLLKVKASNPELADVVDKKIEIVKAKQDAEGLDIEKVEKELQSLEKIFDEIEDRLKKSRAENIVEHWLCGPNFTAPDITLTMLLGRLNFLKQFPR</sequence>
<reference evidence="4 5" key="1">
    <citation type="submission" date="2019-01" db="EMBL/GenBank/DDBJ databases">
        <title>A draft genome assembly of the solar-powered sea slug Elysia chlorotica.</title>
        <authorList>
            <person name="Cai H."/>
            <person name="Li Q."/>
            <person name="Fang X."/>
            <person name="Li J."/>
            <person name="Curtis N.E."/>
            <person name="Altenburger A."/>
            <person name="Shibata T."/>
            <person name="Feng M."/>
            <person name="Maeda T."/>
            <person name="Schwartz J.A."/>
            <person name="Shigenobu S."/>
            <person name="Lundholm N."/>
            <person name="Nishiyama T."/>
            <person name="Yang H."/>
            <person name="Hasebe M."/>
            <person name="Li S."/>
            <person name="Pierce S.K."/>
            <person name="Wang J."/>
        </authorList>
    </citation>
    <scope>NUCLEOTIDE SEQUENCE [LARGE SCALE GENOMIC DNA]</scope>
    <source>
        <strain evidence="4">EC2010</strain>
        <tissue evidence="4">Whole organism of an adult</tissue>
    </source>
</reference>
<evidence type="ECO:0000313" key="5">
    <source>
        <dbReference type="Proteomes" id="UP000271974"/>
    </source>
</evidence>
<evidence type="ECO:0000256" key="1">
    <source>
        <dbReference type="ARBA" id="ARBA00007409"/>
    </source>
</evidence>
<dbReference type="InterPro" id="IPR004045">
    <property type="entry name" value="Glutathione_S-Trfase_N"/>
</dbReference>
<dbReference type="Pfam" id="PF13410">
    <property type="entry name" value="GST_C_2"/>
    <property type="match status" value="1"/>
</dbReference>
<dbReference type="PROSITE" id="PS50404">
    <property type="entry name" value="GST_NTER"/>
    <property type="match status" value="1"/>
</dbReference>
<comment type="similarity">
    <text evidence="1">Belongs to the GST superfamily.</text>
</comment>
<dbReference type="Gene3D" id="3.40.30.10">
    <property type="entry name" value="Glutaredoxin"/>
    <property type="match status" value="1"/>
</dbReference>
<feature type="coiled-coil region" evidence="2">
    <location>
        <begin position="183"/>
        <end position="210"/>
    </location>
</feature>
<dbReference type="AlphaFoldDB" id="A0A3S1BQ84"/>
<protein>
    <recommendedName>
        <fullName evidence="3">GST N-terminal domain-containing protein</fullName>
    </recommendedName>
</protein>
<name>A0A3S1BQ84_ELYCH</name>
<feature type="domain" description="GST N-terminal" evidence="3">
    <location>
        <begin position="3"/>
        <end position="84"/>
    </location>
</feature>
<proteinExistence type="inferred from homology"/>
<dbReference type="STRING" id="188477.A0A3S1BQ84"/>
<dbReference type="GO" id="GO:0000266">
    <property type="term" value="P:mitochondrial fission"/>
    <property type="evidence" value="ECO:0007669"/>
    <property type="project" value="TreeGrafter"/>
</dbReference>
<dbReference type="SUPFAM" id="SSF47616">
    <property type="entry name" value="GST C-terminal domain-like"/>
    <property type="match status" value="1"/>
</dbReference>
<dbReference type="SUPFAM" id="SSF52833">
    <property type="entry name" value="Thioredoxin-like"/>
    <property type="match status" value="1"/>
</dbReference>
<keyword evidence="2" id="KW-0175">Coiled coil</keyword>
<dbReference type="Pfam" id="PF13409">
    <property type="entry name" value="GST_N_2"/>
    <property type="match status" value="1"/>
</dbReference>
<dbReference type="OrthoDB" id="249703at2759"/>
<dbReference type="InterPro" id="IPR036282">
    <property type="entry name" value="Glutathione-S-Trfase_C_sf"/>
</dbReference>
<keyword evidence="5" id="KW-1185">Reference proteome</keyword>
<dbReference type="GO" id="GO:0008053">
    <property type="term" value="P:mitochondrial fusion"/>
    <property type="evidence" value="ECO:0007669"/>
    <property type="project" value="TreeGrafter"/>
</dbReference>
<evidence type="ECO:0000259" key="3">
    <source>
        <dbReference type="PROSITE" id="PS50404"/>
    </source>
</evidence>
<accession>A0A3S1BQ84</accession>
<comment type="caution">
    <text evidence="4">The sequence shown here is derived from an EMBL/GenBank/DDBJ whole genome shotgun (WGS) entry which is preliminary data.</text>
</comment>
<organism evidence="4 5">
    <name type="scientific">Elysia chlorotica</name>
    <name type="common">Eastern emerald elysia</name>
    <name type="synonym">Sea slug</name>
    <dbReference type="NCBI Taxonomy" id="188477"/>
    <lineage>
        <taxon>Eukaryota</taxon>
        <taxon>Metazoa</taxon>
        <taxon>Spiralia</taxon>
        <taxon>Lophotrochozoa</taxon>
        <taxon>Mollusca</taxon>
        <taxon>Gastropoda</taxon>
        <taxon>Heterobranchia</taxon>
        <taxon>Euthyneura</taxon>
        <taxon>Panpulmonata</taxon>
        <taxon>Sacoglossa</taxon>
        <taxon>Placobranchoidea</taxon>
        <taxon>Plakobranchidae</taxon>
        <taxon>Elysia</taxon>
    </lineage>
</organism>
<dbReference type="PROSITE" id="PS51354">
    <property type="entry name" value="GLUTAREDOXIN_2"/>
    <property type="match status" value="1"/>
</dbReference>
<evidence type="ECO:0000313" key="4">
    <source>
        <dbReference type="EMBL" id="RUS86108.1"/>
    </source>
</evidence>
<dbReference type="CDD" id="cd00570">
    <property type="entry name" value="GST_N_family"/>
    <property type="match status" value="1"/>
</dbReference>
<gene>
    <name evidence="4" type="ORF">EGW08_006128</name>
</gene>
<dbReference type="EMBL" id="RQTK01000150">
    <property type="protein sequence ID" value="RUS86108.1"/>
    <property type="molecule type" value="Genomic_DNA"/>
</dbReference>
<dbReference type="InterPro" id="IPR036249">
    <property type="entry name" value="Thioredoxin-like_sf"/>
</dbReference>
<dbReference type="GO" id="GO:0006626">
    <property type="term" value="P:protein targeting to mitochondrion"/>
    <property type="evidence" value="ECO:0007669"/>
    <property type="project" value="TreeGrafter"/>
</dbReference>
<dbReference type="GO" id="GO:0005741">
    <property type="term" value="C:mitochondrial outer membrane"/>
    <property type="evidence" value="ECO:0007669"/>
    <property type="project" value="TreeGrafter"/>
</dbReference>
<dbReference type="PANTHER" id="PTHR44188:SF1">
    <property type="entry name" value="GDAP1, ISOFORM A"/>
    <property type="match status" value="1"/>
</dbReference>
<dbReference type="PANTHER" id="PTHR44188">
    <property type="entry name" value="GDAP1, ISOFORM A"/>
    <property type="match status" value="1"/>
</dbReference>
<dbReference type="Proteomes" id="UP000271974">
    <property type="component" value="Unassembled WGS sequence"/>
</dbReference>
<evidence type="ECO:0000256" key="2">
    <source>
        <dbReference type="SAM" id="Coils"/>
    </source>
</evidence>